<sequence>MESVQRVRGWWNPDQDHPLNITREVPAETCFTWE</sequence>
<dbReference type="Proteomes" id="UP000222564">
    <property type="component" value="Unassembled WGS sequence"/>
</dbReference>
<keyword evidence="2" id="KW-1185">Reference proteome</keyword>
<name>A0A2C6L363_9FIRM</name>
<dbReference type="EMBL" id="AWQQ01000042">
    <property type="protein sequence ID" value="PHJ38871.1"/>
    <property type="molecule type" value="Genomic_DNA"/>
</dbReference>
<comment type="caution">
    <text evidence="1">The sequence shown here is derived from an EMBL/GenBank/DDBJ whole genome shotgun (WGS) entry which is preliminary data.</text>
</comment>
<dbReference type="AlphaFoldDB" id="A0A2C6L363"/>
<proteinExistence type="predicted"/>
<gene>
    <name evidence="1" type="ORF">P378_07635</name>
</gene>
<evidence type="ECO:0000313" key="2">
    <source>
        <dbReference type="Proteomes" id="UP000222564"/>
    </source>
</evidence>
<evidence type="ECO:0000313" key="1">
    <source>
        <dbReference type="EMBL" id="PHJ38871.1"/>
    </source>
</evidence>
<organism evidence="1 2">
    <name type="scientific">Desulforamulus profundi</name>
    <dbReference type="NCBI Taxonomy" id="1383067"/>
    <lineage>
        <taxon>Bacteria</taxon>
        <taxon>Bacillati</taxon>
        <taxon>Bacillota</taxon>
        <taxon>Clostridia</taxon>
        <taxon>Eubacteriales</taxon>
        <taxon>Peptococcaceae</taxon>
        <taxon>Desulforamulus</taxon>
    </lineage>
</organism>
<protein>
    <submittedName>
        <fullName evidence="1">Uncharacterized protein</fullName>
    </submittedName>
</protein>
<accession>A0A2C6L363</accession>
<reference evidence="1 2" key="1">
    <citation type="submission" date="2013-09" db="EMBL/GenBank/DDBJ databases">
        <title>Biodegradation of hydrocarbons in the deep terrestrial subsurface : characterization of a microbial consortium composed of two Desulfotomaculum species originating from a deep geological formation.</title>
        <authorList>
            <person name="Aullo T."/>
            <person name="Berlendis S."/>
            <person name="Lascourreges J.-F."/>
            <person name="Dessort D."/>
            <person name="Saint-Laurent S."/>
            <person name="Schraauwers B."/>
            <person name="Mas J."/>
            <person name="Magot M."/>
            <person name="Ranchou-Peyruse A."/>
        </authorList>
    </citation>
    <scope>NUCLEOTIDE SEQUENCE [LARGE SCALE GENOMIC DNA]</scope>
    <source>
        <strain evidence="1 2">Bs107</strain>
    </source>
</reference>